<gene>
    <name evidence="3" type="primary">6046786</name>
    <name evidence="2" type="ORF">CpipJ_CPIJ012642</name>
</gene>
<dbReference type="HOGENOM" id="CLU_2111258_0_0_1"/>
<protein>
    <submittedName>
        <fullName evidence="2 3">Uncharacterized protein</fullName>
    </submittedName>
</protein>
<feature type="compositionally biased region" description="Basic residues" evidence="1">
    <location>
        <begin position="20"/>
        <end position="32"/>
    </location>
</feature>
<dbReference type="InParanoid" id="B0X2R3"/>
<evidence type="ECO:0000313" key="4">
    <source>
        <dbReference type="Proteomes" id="UP000002320"/>
    </source>
</evidence>
<sequence length="115" mass="13685">MTGKKTQGKHKEETQENTARKTKQVNTRRKHKIIQEGNTRRKHKETQENTRKHEETQRNTRIHHRETKKNYKPLIVNVSQCVYSQVYICTAEKKKRGGKKVVLVDERTGLSDREF</sequence>
<feature type="region of interest" description="Disordered" evidence="1">
    <location>
        <begin position="1"/>
        <end position="68"/>
    </location>
</feature>
<name>B0X2R3_CULQU</name>
<feature type="compositionally biased region" description="Basic and acidic residues" evidence="1">
    <location>
        <begin position="45"/>
        <end position="58"/>
    </location>
</feature>
<dbReference type="Proteomes" id="UP000002320">
    <property type="component" value="Unassembled WGS sequence"/>
</dbReference>
<reference evidence="2" key="1">
    <citation type="submission" date="2007-03" db="EMBL/GenBank/DDBJ databases">
        <title>Annotation of Culex pipiens quinquefasciatus.</title>
        <authorList>
            <consortium name="The Broad Institute Genome Sequencing Platform"/>
            <person name="Atkinson P.W."/>
            <person name="Hemingway J."/>
            <person name="Christensen B.M."/>
            <person name="Higgs S."/>
            <person name="Kodira C."/>
            <person name="Hannick L."/>
            <person name="Megy K."/>
            <person name="O'Leary S."/>
            <person name="Pearson M."/>
            <person name="Haas B.J."/>
            <person name="Mauceli E."/>
            <person name="Wortman J.R."/>
            <person name="Lee N.H."/>
            <person name="Guigo R."/>
            <person name="Stanke M."/>
            <person name="Alvarado L."/>
            <person name="Amedeo P."/>
            <person name="Antoine C.H."/>
            <person name="Arensburger P."/>
            <person name="Bidwell S.L."/>
            <person name="Crawford M."/>
            <person name="Camaro F."/>
            <person name="Devon K."/>
            <person name="Engels R."/>
            <person name="Hammond M."/>
            <person name="Howarth C."/>
            <person name="Koehrsen M."/>
            <person name="Lawson D."/>
            <person name="Montgomery P."/>
            <person name="Nene V."/>
            <person name="Nusbaum C."/>
            <person name="Puiu D."/>
            <person name="Romero-Severson J."/>
            <person name="Severson D.W."/>
            <person name="Shumway M."/>
            <person name="Sisk P."/>
            <person name="Stolte C."/>
            <person name="Zeng Q."/>
            <person name="Eisenstadt E."/>
            <person name="Fraser-Liggett C."/>
            <person name="Strausberg R."/>
            <person name="Galagan J."/>
            <person name="Birren B."/>
            <person name="Collins F.H."/>
        </authorList>
    </citation>
    <scope>NUCLEOTIDE SEQUENCE [LARGE SCALE GENOMIC DNA]</scope>
    <source>
        <strain evidence="2">JHB</strain>
    </source>
</reference>
<dbReference type="EnsemblMetazoa" id="CPIJ012642-RA">
    <property type="protein sequence ID" value="CPIJ012642-PA"/>
    <property type="gene ID" value="CPIJ012642"/>
</dbReference>
<accession>B0X2R3</accession>
<evidence type="ECO:0000313" key="2">
    <source>
        <dbReference type="EMBL" id="EDS39387.1"/>
    </source>
</evidence>
<evidence type="ECO:0000313" key="3">
    <source>
        <dbReference type="EnsemblMetazoa" id="CPIJ012642-PA"/>
    </source>
</evidence>
<dbReference type="VEuPathDB" id="VectorBase:CPIJ012642"/>
<organism>
    <name type="scientific">Culex quinquefasciatus</name>
    <name type="common">Southern house mosquito</name>
    <name type="synonym">Culex pungens</name>
    <dbReference type="NCBI Taxonomy" id="7176"/>
    <lineage>
        <taxon>Eukaryota</taxon>
        <taxon>Metazoa</taxon>
        <taxon>Ecdysozoa</taxon>
        <taxon>Arthropoda</taxon>
        <taxon>Hexapoda</taxon>
        <taxon>Insecta</taxon>
        <taxon>Pterygota</taxon>
        <taxon>Neoptera</taxon>
        <taxon>Endopterygota</taxon>
        <taxon>Diptera</taxon>
        <taxon>Nematocera</taxon>
        <taxon>Culicoidea</taxon>
        <taxon>Culicidae</taxon>
        <taxon>Culicinae</taxon>
        <taxon>Culicini</taxon>
        <taxon>Culex</taxon>
        <taxon>Culex</taxon>
    </lineage>
</organism>
<proteinExistence type="predicted"/>
<dbReference type="AlphaFoldDB" id="B0X2R3"/>
<reference evidence="3" key="2">
    <citation type="submission" date="2021-02" db="UniProtKB">
        <authorList>
            <consortium name="EnsemblMetazoa"/>
        </authorList>
    </citation>
    <scope>IDENTIFICATION</scope>
    <source>
        <strain evidence="3">JHB</strain>
    </source>
</reference>
<dbReference type="KEGG" id="cqu:CpipJ_CPIJ012642"/>
<dbReference type="EMBL" id="DS232296">
    <property type="protein sequence ID" value="EDS39387.1"/>
    <property type="molecule type" value="Genomic_DNA"/>
</dbReference>
<keyword evidence="4" id="KW-1185">Reference proteome</keyword>
<evidence type="ECO:0000256" key="1">
    <source>
        <dbReference type="SAM" id="MobiDB-lite"/>
    </source>
</evidence>